<comment type="pathway">
    <text evidence="3 11">Cofactor biosynthesis; thiamine diphosphate biosynthesis; 4-methyl-5-(2-phosphoethyl)-thiazole from 5-(2-hydroxyethyl)-4-methylthiazole: step 1/1.</text>
</comment>
<evidence type="ECO:0000256" key="10">
    <source>
        <dbReference type="ARBA" id="ARBA00022977"/>
    </source>
</evidence>
<keyword evidence="13" id="KW-1185">Reference proteome</keyword>
<keyword evidence="8 11" id="KW-0067">ATP-binding</keyword>
<keyword evidence="10 11" id="KW-0784">Thiamine biosynthesis</keyword>
<keyword evidence="6 11" id="KW-0547">Nucleotide-binding</keyword>
<keyword evidence="5 11" id="KW-0479">Metal-binding</keyword>
<dbReference type="EMBL" id="JAGGKP010000002">
    <property type="protein sequence ID" value="MBP1936806.1"/>
    <property type="molecule type" value="Genomic_DNA"/>
</dbReference>
<feature type="binding site" evidence="11">
    <location>
        <position position="195"/>
    </location>
    <ligand>
        <name>substrate</name>
    </ligand>
</feature>
<dbReference type="PRINTS" id="PR01099">
    <property type="entry name" value="HYETHTZKNASE"/>
</dbReference>
<comment type="caution">
    <text evidence="12">The sequence shown here is derived from an EMBL/GenBank/DDBJ whole genome shotgun (WGS) entry which is preliminary data.</text>
</comment>
<organism evidence="12 13">
    <name type="scientific">Paenibacillus sediminis</name>
    <dbReference type="NCBI Taxonomy" id="664909"/>
    <lineage>
        <taxon>Bacteria</taxon>
        <taxon>Bacillati</taxon>
        <taxon>Bacillota</taxon>
        <taxon>Bacilli</taxon>
        <taxon>Bacillales</taxon>
        <taxon>Paenibacillaceae</taxon>
        <taxon>Paenibacillus</taxon>
    </lineage>
</organism>
<keyword evidence="9 11" id="KW-0460">Magnesium</keyword>
<dbReference type="NCBIfam" id="NF006830">
    <property type="entry name" value="PRK09355.1"/>
    <property type="match status" value="1"/>
</dbReference>
<feature type="binding site" evidence="11">
    <location>
        <position position="45"/>
    </location>
    <ligand>
        <name>substrate</name>
    </ligand>
</feature>
<evidence type="ECO:0000256" key="7">
    <source>
        <dbReference type="ARBA" id="ARBA00022777"/>
    </source>
</evidence>
<dbReference type="RefSeq" id="WP_209848004.1">
    <property type="nucleotide sequence ID" value="NZ_CBCRVE010000003.1"/>
</dbReference>
<accession>A0ABS4H2V8</accession>
<dbReference type="CDD" id="cd01170">
    <property type="entry name" value="THZ_kinase"/>
    <property type="match status" value="1"/>
</dbReference>
<dbReference type="Gene3D" id="3.40.1190.20">
    <property type="match status" value="1"/>
</dbReference>
<reference evidence="12 13" key="1">
    <citation type="submission" date="2021-03" db="EMBL/GenBank/DDBJ databases">
        <title>Genomic Encyclopedia of Type Strains, Phase IV (KMG-IV): sequencing the most valuable type-strain genomes for metagenomic binning, comparative biology and taxonomic classification.</title>
        <authorList>
            <person name="Goeker M."/>
        </authorList>
    </citation>
    <scope>NUCLEOTIDE SEQUENCE [LARGE SCALE GENOMIC DNA]</scope>
    <source>
        <strain evidence="12 13">DSM 23491</strain>
    </source>
</reference>
<dbReference type="HAMAP" id="MF_00228">
    <property type="entry name" value="Thz_kinase"/>
    <property type="match status" value="1"/>
</dbReference>
<proteinExistence type="inferred from homology"/>
<dbReference type="InterPro" id="IPR029056">
    <property type="entry name" value="Ribokinase-like"/>
</dbReference>
<comment type="function">
    <text evidence="11">Catalyzes the phosphorylation of the hydroxyl group of 4-methyl-5-beta-hydroxyethylthiazole (THZ).</text>
</comment>
<dbReference type="Proteomes" id="UP001519273">
    <property type="component" value="Unassembled WGS sequence"/>
</dbReference>
<comment type="cofactor">
    <cofactor evidence="2 11">
        <name>Mg(2+)</name>
        <dbReference type="ChEBI" id="CHEBI:18420"/>
    </cofactor>
</comment>
<evidence type="ECO:0000256" key="11">
    <source>
        <dbReference type="HAMAP-Rule" id="MF_00228"/>
    </source>
</evidence>
<name>A0ABS4H2V8_9BACL</name>
<evidence type="ECO:0000256" key="2">
    <source>
        <dbReference type="ARBA" id="ARBA00001946"/>
    </source>
</evidence>
<feature type="binding site" evidence="11">
    <location>
        <position position="168"/>
    </location>
    <ligand>
        <name>ATP</name>
        <dbReference type="ChEBI" id="CHEBI:30616"/>
    </ligand>
</feature>
<sequence length="280" mass="29166">MLMNRIASLVDQVRAANPLVHNITNVVVTNFTANGLLALGASPVMAYAKEEVADMARIAGALVLNMGTLTEEVVQAMIIAGKSANAHHVPVVFDPVGAGATPYRTAAARKIVQEVEVNVIRGNAAELAHVIGERWEIKGVDAGKSSGEDTILLAQKAAKQLNTIVAITGREDVITDGESGYLIRNGHPLLTKVTGTGCLLTSVIGAFLAVEKDWLLAGASALTTYGVAAEIAANRKAEEGPGSFQIELLNQLMKVSSEDIQSAGSVQELANLHQAGGGGR</sequence>
<dbReference type="SUPFAM" id="SSF53613">
    <property type="entry name" value="Ribokinase-like"/>
    <property type="match status" value="1"/>
</dbReference>
<dbReference type="EC" id="2.7.1.50" evidence="11"/>
<evidence type="ECO:0000256" key="1">
    <source>
        <dbReference type="ARBA" id="ARBA00001771"/>
    </source>
</evidence>
<comment type="catalytic activity">
    <reaction evidence="1 11">
        <text>5-(2-hydroxyethyl)-4-methylthiazole + ATP = 4-methyl-5-(2-phosphooxyethyl)-thiazole + ADP + H(+)</text>
        <dbReference type="Rhea" id="RHEA:24212"/>
        <dbReference type="ChEBI" id="CHEBI:15378"/>
        <dbReference type="ChEBI" id="CHEBI:17957"/>
        <dbReference type="ChEBI" id="CHEBI:30616"/>
        <dbReference type="ChEBI" id="CHEBI:58296"/>
        <dbReference type="ChEBI" id="CHEBI:456216"/>
        <dbReference type="EC" id="2.7.1.50"/>
    </reaction>
</comment>
<feature type="binding site" evidence="11">
    <location>
        <position position="121"/>
    </location>
    <ligand>
        <name>ATP</name>
        <dbReference type="ChEBI" id="CHEBI:30616"/>
    </ligand>
</feature>
<dbReference type="NCBIfam" id="TIGR00694">
    <property type="entry name" value="thiM"/>
    <property type="match status" value="1"/>
</dbReference>
<evidence type="ECO:0000256" key="8">
    <source>
        <dbReference type="ARBA" id="ARBA00022840"/>
    </source>
</evidence>
<evidence type="ECO:0000256" key="4">
    <source>
        <dbReference type="ARBA" id="ARBA00022679"/>
    </source>
</evidence>
<evidence type="ECO:0000256" key="9">
    <source>
        <dbReference type="ARBA" id="ARBA00022842"/>
    </source>
</evidence>
<protein>
    <recommendedName>
        <fullName evidence="11">Hydroxyethylthiazole kinase</fullName>
        <ecNumber evidence="11">2.7.1.50</ecNumber>
    </recommendedName>
    <alternativeName>
        <fullName evidence="11">4-methyl-5-beta-hydroxyethylthiazole kinase</fullName>
        <shortName evidence="11">TH kinase</shortName>
        <shortName evidence="11">Thz kinase</shortName>
    </alternativeName>
</protein>
<keyword evidence="7 11" id="KW-0418">Kinase</keyword>
<dbReference type="Pfam" id="PF02110">
    <property type="entry name" value="HK"/>
    <property type="match status" value="1"/>
</dbReference>
<evidence type="ECO:0000256" key="5">
    <source>
        <dbReference type="ARBA" id="ARBA00022723"/>
    </source>
</evidence>
<dbReference type="InterPro" id="IPR000417">
    <property type="entry name" value="Hyethyz_kinase"/>
</dbReference>
<gene>
    <name evidence="11" type="primary">thiM</name>
    <name evidence="12" type="ORF">J2Z20_001687</name>
</gene>
<dbReference type="GO" id="GO:0004417">
    <property type="term" value="F:hydroxyethylthiazole kinase activity"/>
    <property type="evidence" value="ECO:0007669"/>
    <property type="project" value="UniProtKB-EC"/>
</dbReference>
<evidence type="ECO:0000256" key="6">
    <source>
        <dbReference type="ARBA" id="ARBA00022741"/>
    </source>
</evidence>
<comment type="similarity">
    <text evidence="11">Belongs to the Thz kinase family.</text>
</comment>
<evidence type="ECO:0000256" key="3">
    <source>
        <dbReference type="ARBA" id="ARBA00004868"/>
    </source>
</evidence>
<evidence type="ECO:0000313" key="13">
    <source>
        <dbReference type="Proteomes" id="UP001519273"/>
    </source>
</evidence>
<keyword evidence="4 11" id="KW-0808">Transferase</keyword>
<dbReference type="PIRSF" id="PIRSF000513">
    <property type="entry name" value="Thz_kinase"/>
    <property type="match status" value="1"/>
</dbReference>
<evidence type="ECO:0000313" key="12">
    <source>
        <dbReference type="EMBL" id="MBP1936806.1"/>
    </source>
</evidence>